<comment type="caution">
    <text evidence="3">The sequence shown here is derived from an EMBL/GenBank/DDBJ whole genome shotgun (WGS) entry which is preliminary data.</text>
</comment>
<dbReference type="Gene3D" id="3.40.50.150">
    <property type="entry name" value="Vaccinia Virus protein VP39"/>
    <property type="match status" value="1"/>
</dbReference>
<feature type="region of interest" description="Disordered" evidence="2">
    <location>
        <begin position="1"/>
        <end position="63"/>
    </location>
</feature>
<dbReference type="Pfam" id="PF13489">
    <property type="entry name" value="Methyltransf_23"/>
    <property type="match status" value="1"/>
</dbReference>
<feature type="compositionally biased region" description="Polar residues" evidence="2">
    <location>
        <begin position="12"/>
        <end position="23"/>
    </location>
</feature>
<sequence length="374" mass="41607">MAGLDPEHPHTTAPSGASTNDLPKSSDKWPEIDRLQIDYDMSPAEDDADFSDTSSNYSTISQDSLPPIHAYGHTYHGSGQVFPPNDASEAHRMALQHGLFQLCLDGQLVATRLPLDQHTLEDPLQILDIGAGSGLWACDMAQRYPQVEILGIDLSSALLPKDVPPNVTFEIADATDPWPSPTYDFIHMRNLVGGGVRDWGAMLASAYAHLKPGGQLEFTEIRPRFFDVDPEHADLPNLMAGEKPEIGAACLEFEMTFVGMCMKMGLEFDPVPRVPEWLADLGAEAIRERVDWLPVKSWGTDPIYRKKGEVLGEMIDSGLENWTMMLFGMCGWKENDTRALLDRVKMEVQDPLLRSYAKVTFITARKPFDDSEDE</sequence>
<dbReference type="GO" id="GO:0008168">
    <property type="term" value="F:methyltransferase activity"/>
    <property type="evidence" value="ECO:0007669"/>
    <property type="project" value="TreeGrafter"/>
</dbReference>
<dbReference type="AlphaFoldDB" id="A0A428PWR7"/>
<dbReference type="Proteomes" id="UP000287972">
    <property type="component" value="Unassembled WGS sequence"/>
</dbReference>
<evidence type="ECO:0000256" key="1">
    <source>
        <dbReference type="ARBA" id="ARBA00038158"/>
    </source>
</evidence>
<dbReference type="PANTHER" id="PTHR43591">
    <property type="entry name" value="METHYLTRANSFERASE"/>
    <property type="match status" value="1"/>
</dbReference>
<protein>
    <recommendedName>
        <fullName evidence="5">Methyltransferase domain-containing protein</fullName>
    </recommendedName>
</protein>
<dbReference type="SUPFAM" id="SSF53335">
    <property type="entry name" value="S-adenosyl-L-methionine-dependent methyltransferases"/>
    <property type="match status" value="1"/>
</dbReference>
<feature type="compositionally biased region" description="Basic and acidic residues" evidence="2">
    <location>
        <begin position="1"/>
        <end position="10"/>
    </location>
</feature>
<organism evidence="3 4">
    <name type="scientific">Fusarium floridanum</name>
    <dbReference type="NCBI Taxonomy" id="1325733"/>
    <lineage>
        <taxon>Eukaryota</taxon>
        <taxon>Fungi</taxon>
        <taxon>Dikarya</taxon>
        <taxon>Ascomycota</taxon>
        <taxon>Pezizomycotina</taxon>
        <taxon>Sordariomycetes</taxon>
        <taxon>Hypocreomycetidae</taxon>
        <taxon>Hypocreales</taxon>
        <taxon>Nectriaceae</taxon>
        <taxon>Fusarium</taxon>
        <taxon>Fusarium solani species complex</taxon>
    </lineage>
</organism>
<gene>
    <name evidence="3" type="ORF">CEP51_014233</name>
</gene>
<dbReference type="CDD" id="cd02440">
    <property type="entry name" value="AdoMet_MTases"/>
    <property type="match status" value="1"/>
</dbReference>
<dbReference type="InterPro" id="IPR029063">
    <property type="entry name" value="SAM-dependent_MTases_sf"/>
</dbReference>
<proteinExistence type="inferred from homology"/>
<comment type="similarity">
    <text evidence="1">Belongs to the methyltransferase superfamily. LaeA methyltransferase family.</text>
</comment>
<evidence type="ECO:0000256" key="2">
    <source>
        <dbReference type="SAM" id="MobiDB-lite"/>
    </source>
</evidence>
<evidence type="ECO:0000313" key="3">
    <source>
        <dbReference type="EMBL" id="RSL57527.1"/>
    </source>
</evidence>
<evidence type="ECO:0000313" key="4">
    <source>
        <dbReference type="Proteomes" id="UP000287972"/>
    </source>
</evidence>
<reference evidence="3 4" key="1">
    <citation type="submission" date="2017-06" db="EMBL/GenBank/DDBJ databases">
        <title>Comparative genomic analysis of Ambrosia Fusariam Clade fungi.</title>
        <authorList>
            <person name="Stajich J.E."/>
            <person name="Carrillo J."/>
            <person name="Kijimoto T."/>
            <person name="Eskalen A."/>
            <person name="O'Donnell K."/>
            <person name="Kasson M."/>
        </authorList>
    </citation>
    <scope>NUCLEOTIDE SEQUENCE [LARGE SCALE GENOMIC DNA]</scope>
    <source>
        <strain evidence="3 4">NRRL62606</strain>
    </source>
</reference>
<accession>A0A428PWR7</accession>
<evidence type="ECO:0008006" key="5">
    <source>
        <dbReference type="Google" id="ProtNLM"/>
    </source>
</evidence>
<name>A0A428PWR7_9HYPO</name>
<keyword evidence="4" id="KW-1185">Reference proteome</keyword>
<feature type="compositionally biased region" description="Polar residues" evidence="2">
    <location>
        <begin position="51"/>
        <end position="63"/>
    </location>
</feature>
<feature type="compositionally biased region" description="Basic and acidic residues" evidence="2">
    <location>
        <begin position="24"/>
        <end position="37"/>
    </location>
</feature>
<dbReference type="PANTHER" id="PTHR43591:SF24">
    <property type="entry name" value="2-METHOXY-6-POLYPRENYL-1,4-BENZOQUINOL METHYLASE, MITOCHONDRIAL"/>
    <property type="match status" value="1"/>
</dbReference>
<dbReference type="EMBL" id="NKCL01000647">
    <property type="protein sequence ID" value="RSL57527.1"/>
    <property type="molecule type" value="Genomic_DNA"/>
</dbReference>